<comment type="caution">
    <text evidence="1">The sequence shown here is derived from an EMBL/GenBank/DDBJ whole genome shotgun (WGS) entry which is preliminary data.</text>
</comment>
<sequence>MQHIRLERKHFVFIDNLLIFYTYLCTRANKKDTILSITEY</sequence>
<dbReference type="Proteomes" id="UP000003327">
    <property type="component" value="Unassembled WGS sequence"/>
</dbReference>
<name>C9ML11_9BACT</name>
<gene>
    <name evidence="1" type="ORF">HMPREF0973_00286</name>
</gene>
<keyword evidence="2" id="KW-1185">Reference proteome</keyword>
<protein>
    <submittedName>
        <fullName evidence="1">Uncharacterized protein</fullName>
    </submittedName>
</protein>
<dbReference type="EMBL" id="ACVA01000008">
    <property type="protein sequence ID" value="EEX19831.1"/>
    <property type="molecule type" value="Genomic_DNA"/>
</dbReference>
<dbReference type="AlphaFoldDB" id="C9ML11"/>
<dbReference type="HOGENOM" id="CLU_3294588_0_0_10"/>
<accession>C9ML11</accession>
<reference evidence="1 2" key="1">
    <citation type="submission" date="2009-09" db="EMBL/GenBank/DDBJ databases">
        <authorList>
            <person name="Weinstock G."/>
            <person name="Sodergren E."/>
            <person name="Clifton S."/>
            <person name="Fulton L."/>
            <person name="Fulton B."/>
            <person name="Courtney L."/>
            <person name="Fronick C."/>
            <person name="Harrison M."/>
            <person name="Strong C."/>
            <person name="Farmer C."/>
            <person name="Delahaunty K."/>
            <person name="Markovic C."/>
            <person name="Hall O."/>
            <person name="Minx P."/>
            <person name="Tomlinson C."/>
            <person name="Mitreva M."/>
            <person name="Nelson J."/>
            <person name="Hou S."/>
            <person name="Wollam A."/>
            <person name="Pepin K.H."/>
            <person name="Johnson M."/>
            <person name="Bhonagiri V."/>
            <person name="Nash W.E."/>
            <person name="Warren W."/>
            <person name="Chinwalla A."/>
            <person name="Mardis E.R."/>
            <person name="Wilson R.K."/>
        </authorList>
    </citation>
    <scope>NUCLEOTIDE SEQUENCE [LARGE SCALE GENOMIC DNA]</scope>
    <source>
        <strain evidence="1 2">F0319</strain>
    </source>
</reference>
<proteinExistence type="predicted"/>
<organism evidence="1 2">
    <name type="scientific">Prevotella veroralis F0319</name>
    <dbReference type="NCBI Taxonomy" id="649761"/>
    <lineage>
        <taxon>Bacteria</taxon>
        <taxon>Pseudomonadati</taxon>
        <taxon>Bacteroidota</taxon>
        <taxon>Bacteroidia</taxon>
        <taxon>Bacteroidales</taxon>
        <taxon>Prevotellaceae</taxon>
        <taxon>Prevotella</taxon>
    </lineage>
</organism>
<dbReference type="STRING" id="649761.HMPREF0973_00286"/>
<evidence type="ECO:0000313" key="2">
    <source>
        <dbReference type="Proteomes" id="UP000003327"/>
    </source>
</evidence>
<evidence type="ECO:0000313" key="1">
    <source>
        <dbReference type="EMBL" id="EEX19831.1"/>
    </source>
</evidence>